<name>A0ABN7W7X3_GIGMA</name>
<gene>
    <name evidence="2" type="ORF">GMARGA_LOCUS27719</name>
</gene>
<feature type="domain" description="Protein kinase" evidence="1">
    <location>
        <begin position="20"/>
        <end position="270"/>
    </location>
</feature>
<sequence length="349" mass="39670">MEENKKSKYNIGNIGKSNIIHFDSKFSGNSSGGVINTSSLQTCHICQEIVSECQCENKLKKQLKNEVDRSVKTSTRPTLEHLIGKDVAVKKPYLSLPNISESDLKEIRKEIDILKNLRNRYVIQYYDSYSDNQELLIIMDYAENGLTYIHHKNIIHRDLKSMNILLTKKNDVKISDFGLSKTKTISASSDSKVVGTLGWMAPEVLSSQKYSEQSDIYALVRLHVVEDNEREIIPDDTPINVRNIITGCWKKDPDKRITLTNILTMIDPQEKQEKVAIGLVNQEKLSDDSTKLIPGKMKELLQQIRPENEIDLEKCLIKKHDIRQNNGADCGVAVIGTIRRIRELTTDSS</sequence>
<proteinExistence type="predicted"/>
<reference evidence="2 3" key="1">
    <citation type="submission" date="2021-06" db="EMBL/GenBank/DDBJ databases">
        <authorList>
            <person name="Kallberg Y."/>
            <person name="Tangrot J."/>
            <person name="Rosling A."/>
        </authorList>
    </citation>
    <scope>NUCLEOTIDE SEQUENCE [LARGE SCALE GENOMIC DNA]</scope>
    <source>
        <strain evidence="2 3">120-4 pot B 10/14</strain>
    </source>
</reference>
<dbReference type="InterPro" id="IPR008271">
    <property type="entry name" value="Ser/Thr_kinase_AS"/>
</dbReference>
<dbReference type="Gene3D" id="3.30.200.20">
    <property type="entry name" value="Phosphorylase Kinase, domain 1"/>
    <property type="match status" value="1"/>
</dbReference>
<dbReference type="PANTHER" id="PTHR24361">
    <property type="entry name" value="MITOGEN-ACTIVATED KINASE KINASE KINASE"/>
    <property type="match status" value="1"/>
</dbReference>
<protein>
    <submittedName>
        <fullName evidence="2">41255_t:CDS:1</fullName>
    </submittedName>
</protein>
<organism evidence="2 3">
    <name type="scientific">Gigaspora margarita</name>
    <dbReference type="NCBI Taxonomy" id="4874"/>
    <lineage>
        <taxon>Eukaryota</taxon>
        <taxon>Fungi</taxon>
        <taxon>Fungi incertae sedis</taxon>
        <taxon>Mucoromycota</taxon>
        <taxon>Glomeromycotina</taxon>
        <taxon>Glomeromycetes</taxon>
        <taxon>Diversisporales</taxon>
        <taxon>Gigasporaceae</taxon>
        <taxon>Gigaspora</taxon>
    </lineage>
</organism>
<dbReference type="InterPro" id="IPR000719">
    <property type="entry name" value="Prot_kinase_dom"/>
</dbReference>
<evidence type="ECO:0000313" key="2">
    <source>
        <dbReference type="EMBL" id="CAG8820987.1"/>
    </source>
</evidence>
<dbReference type="PROSITE" id="PS00108">
    <property type="entry name" value="PROTEIN_KINASE_ST"/>
    <property type="match status" value="1"/>
</dbReference>
<dbReference type="InterPro" id="IPR011009">
    <property type="entry name" value="Kinase-like_dom_sf"/>
</dbReference>
<dbReference type="Gene3D" id="1.10.510.10">
    <property type="entry name" value="Transferase(Phosphotransferase) domain 1"/>
    <property type="match status" value="2"/>
</dbReference>
<dbReference type="Proteomes" id="UP000789901">
    <property type="component" value="Unassembled WGS sequence"/>
</dbReference>
<dbReference type="InterPro" id="IPR053235">
    <property type="entry name" value="Ser_Thr_kinase"/>
</dbReference>
<dbReference type="EMBL" id="CAJVQB010034305">
    <property type="protein sequence ID" value="CAG8820987.1"/>
    <property type="molecule type" value="Genomic_DNA"/>
</dbReference>
<dbReference type="SMART" id="SM00220">
    <property type="entry name" value="S_TKc"/>
    <property type="match status" value="1"/>
</dbReference>
<dbReference type="PROSITE" id="PS50011">
    <property type="entry name" value="PROTEIN_KINASE_DOM"/>
    <property type="match status" value="1"/>
</dbReference>
<dbReference type="Pfam" id="PF00069">
    <property type="entry name" value="Pkinase"/>
    <property type="match status" value="1"/>
</dbReference>
<keyword evidence="3" id="KW-1185">Reference proteome</keyword>
<evidence type="ECO:0000259" key="1">
    <source>
        <dbReference type="PROSITE" id="PS50011"/>
    </source>
</evidence>
<evidence type="ECO:0000313" key="3">
    <source>
        <dbReference type="Proteomes" id="UP000789901"/>
    </source>
</evidence>
<dbReference type="SUPFAM" id="SSF56112">
    <property type="entry name" value="Protein kinase-like (PK-like)"/>
    <property type="match status" value="1"/>
</dbReference>
<comment type="caution">
    <text evidence="2">The sequence shown here is derived from an EMBL/GenBank/DDBJ whole genome shotgun (WGS) entry which is preliminary data.</text>
</comment>
<accession>A0ABN7W7X3</accession>